<accession>A0A074YJJ5</accession>
<organism evidence="1 2">
    <name type="scientific">Aureobasidium subglaciale (strain EXF-2481)</name>
    <name type="common">Aureobasidium pullulans var. subglaciale</name>
    <dbReference type="NCBI Taxonomy" id="1043005"/>
    <lineage>
        <taxon>Eukaryota</taxon>
        <taxon>Fungi</taxon>
        <taxon>Dikarya</taxon>
        <taxon>Ascomycota</taxon>
        <taxon>Pezizomycotina</taxon>
        <taxon>Dothideomycetes</taxon>
        <taxon>Dothideomycetidae</taxon>
        <taxon>Dothideales</taxon>
        <taxon>Saccotheciaceae</taxon>
        <taxon>Aureobasidium</taxon>
    </lineage>
</organism>
<dbReference type="Proteomes" id="UP000030641">
    <property type="component" value="Unassembled WGS sequence"/>
</dbReference>
<reference evidence="1 2" key="1">
    <citation type="journal article" date="2014" name="BMC Genomics">
        <title>Genome sequencing of four Aureobasidium pullulans varieties: biotechnological potential, stress tolerance, and description of new species.</title>
        <authorList>
            <person name="Gostin Ar C."/>
            <person name="Ohm R.A."/>
            <person name="Kogej T."/>
            <person name="Sonjak S."/>
            <person name="Turk M."/>
            <person name="Zajc J."/>
            <person name="Zalar P."/>
            <person name="Grube M."/>
            <person name="Sun H."/>
            <person name="Han J."/>
            <person name="Sharma A."/>
            <person name="Chiniquy J."/>
            <person name="Ngan C.Y."/>
            <person name="Lipzen A."/>
            <person name="Barry K."/>
            <person name="Grigoriev I.V."/>
            <person name="Gunde-Cimerman N."/>
        </authorList>
    </citation>
    <scope>NUCLEOTIDE SEQUENCE [LARGE SCALE GENOMIC DNA]</scope>
    <source>
        <strain evidence="1 2">EXF-2481</strain>
    </source>
</reference>
<gene>
    <name evidence="1" type="ORF">AUEXF2481DRAFT_552157</name>
</gene>
<dbReference type="HOGENOM" id="CLU_2026265_0_0_1"/>
<dbReference type="RefSeq" id="XP_013346535.1">
    <property type="nucleotide sequence ID" value="XM_013491081.1"/>
</dbReference>
<evidence type="ECO:0000313" key="2">
    <source>
        <dbReference type="Proteomes" id="UP000030641"/>
    </source>
</evidence>
<evidence type="ECO:0000313" key="1">
    <source>
        <dbReference type="EMBL" id="KEQ97870.1"/>
    </source>
</evidence>
<name>A0A074YJJ5_AURSE</name>
<dbReference type="InParanoid" id="A0A074YJJ5"/>
<dbReference type="EMBL" id="KL584753">
    <property type="protein sequence ID" value="KEQ97870.1"/>
    <property type="molecule type" value="Genomic_DNA"/>
</dbReference>
<keyword evidence="2" id="KW-1185">Reference proteome</keyword>
<protein>
    <submittedName>
        <fullName evidence="1">Uncharacterized protein</fullName>
    </submittedName>
</protein>
<sequence length="122" mass="13736">MSRRDQSWPVWLLLELSTDQSLFSQGCSECSFYALRYSVSRSCAERFRGEGSGDRRIAKDGIEVCSVSVERDVVIGAVVSMCMLSRGGHGGRCREEENRKDHVSTCGIDSFFESRDGRRWGL</sequence>
<dbReference type="GeneID" id="25369010"/>
<dbReference type="AlphaFoldDB" id="A0A074YJJ5"/>
<proteinExistence type="predicted"/>